<organism evidence="2 3">
    <name type="scientific">Nocardioides pini</name>
    <dbReference type="NCBI Taxonomy" id="2975053"/>
    <lineage>
        <taxon>Bacteria</taxon>
        <taxon>Bacillati</taxon>
        <taxon>Actinomycetota</taxon>
        <taxon>Actinomycetes</taxon>
        <taxon>Propionibacteriales</taxon>
        <taxon>Nocardioidaceae</taxon>
        <taxon>Nocardioides</taxon>
    </lineage>
</organism>
<feature type="region of interest" description="Disordered" evidence="1">
    <location>
        <begin position="552"/>
        <end position="573"/>
    </location>
</feature>
<reference evidence="2" key="1">
    <citation type="submission" date="2022-08" db="EMBL/GenBank/DDBJ databases">
        <title>Genome sequencing of Nocardioides sp. STR2.</title>
        <authorList>
            <person name="So Y."/>
        </authorList>
    </citation>
    <scope>NUCLEOTIDE SEQUENCE</scope>
    <source>
        <strain evidence="2">STR2</strain>
    </source>
</reference>
<evidence type="ECO:0000256" key="1">
    <source>
        <dbReference type="SAM" id="MobiDB-lite"/>
    </source>
</evidence>
<name>A0ABT4CDH3_9ACTN</name>
<proteinExistence type="predicted"/>
<accession>A0ABT4CDH3</accession>
<dbReference type="EMBL" id="JAPPUX010000002">
    <property type="protein sequence ID" value="MCY4725922.1"/>
    <property type="molecule type" value="Genomic_DNA"/>
</dbReference>
<gene>
    <name evidence="2" type="ORF">NYO98_06505</name>
</gene>
<evidence type="ECO:0000313" key="3">
    <source>
        <dbReference type="Proteomes" id="UP001074726"/>
    </source>
</evidence>
<dbReference type="RefSeq" id="WP_268110741.1">
    <property type="nucleotide sequence ID" value="NZ_JAPPUX010000002.1"/>
</dbReference>
<keyword evidence="3" id="KW-1185">Reference proteome</keyword>
<dbReference type="Gene3D" id="3.40.390.10">
    <property type="entry name" value="Collagenase (Catalytic Domain)"/>
    <property type="match status" value="1"/>
</dbReference>
<protein>
    <submittedName>
        <fullName evidence="2">VCBS repeat-containing protein</fullName>
    </submittedName>
</protein>
<dbReference type="SUPFAM" id="SSF69318">
    <property type="entry name" value="Integrin alpha N-terminal domain"/>
    <property type="match status" value="1"/>
</dbReference>
<dbReference type="Proteomes" id="UP001074726">
    <property type="component" value="Unassembled WGS sequence"/>
</dbReference>
<comment type="caution">
    <text evidence="2">The sequence shown here is derived from an EMBL/GenBank/DDBJ whole genome shotgun (WGS) entry which is preliminary data.</text>
</comment>
<sequence>MVVYDGFGRLDDGRPIWTGDFTGDGRRDVLFYYPGDKNWWLGRFDATGKLNWNLAGNTTGFGQVADGRPFWIGDFAGDHRADVLFYYPGDKNWWLGRFDGNGKLNWNLAGNTAGFGEVWDKRPFWTGDFTGDGKTDVLFYYPGDKNWWLGRFDATGKLNWNLAGNTTGFGQVADGRPFWIGDFAGDHRADVLFYYPGDKNWWLGRFDGNGKLNWNLAGNTAGFGQVWDKRPFWTGDFTGDGKTDVLFYYPGDKNWWLGRFDATAKLNWNLAGNTTGFGQVADGRPFWIGDFAGDHRADVLFYYPGDKNWWLGRFDGNGKLNWNLAGNTAGFGQVWDKRPFWTGDFTGDGKSDVLFYYPGDGNWWLGRFDSTANLNWNLAGNTGKPIDSTPSREESFSVSECVFSWTARYHQAGTHVTVRIQLNPAAGITAATMNTLRTTWRDGIINTWANRFQCRAPDGKQQALTFDVQWVTTNPHHIVAVQQGPARSNMGQWDTSDTGAVAAHEFGHMLGNPDEYADAACPARSPVGTGTVMDDNTETVARLYNRHCTFHGSGHTPVATAPEPPPESEPEDSMVKNLDLLTPTQRMKSLENLTGVAEGHPKDGAGAAEVSIEVTGGAPGERYRYRVAVAGDGKADRTSFDELRARGPETVSTAKVDAQLAMRVFAAARDVGLLNDDRPQVPGETTGQILPDSLIAVITVRDGDNVRRIALPVNDPEDAADTLPGESAEVPLDTNMQVPAVAASALQPLFDALSNVERALTAE</sequence>
<dbReference type="InterPro" id="IPR028994">
    <property type="entry name" value="Integrin_alpha_N"/>
</dbReference>
<dbReference type="InterPro" id="IPR024079">
    <property type="entry name" value="MetalloPept_cat_dom_sf"/>
</dbReference>
<evidence type="ECO:0000313" key="2">
    <source>
        <dbReference type="EMBL" id="MCY4725922.1"/>
    </source>
</evidence>